<reference evidence="2 3" key="1">
    <citation type="submission" date="2021-03" db="EMBL/GenBank/DDBJ databases">
        <title>Sequencing the genomes of 1000 actinobacteria strains.</title>
        <authorList>
            <person name="Klenk H.-P."/>
        </authorList>
    </citation>
    <scope>NUCLEOTIDE SEQUENCE [LARGE SCALE GENOMIC DNA]</scope>
    <source>
        <strain evidence="2 3">DSM 12936</strain>
    </source>
</reference>
<organism evidence="2 3">
    <name type="scientific">Microlunatus capsulatus</name>
    <dbReference type="NCBI Taxonomy" id="99117"/>
    <lineage>
        <taxon>Bacteria</taxon>
        <taxon>Bacillati</taxon>
        <taxon>Actinomycetota</taxon>
        <taxon>Actinomycetes</taxon>
        <taxon>Propionibacteriales</taxon>
        <taxon>Propionibacteriaceae</taxon>
        <taxon>Microlunatus</taxon>
    </lineage>
</organism>
<proteinExistence type="predicted"/>
<evidence type="ECO:0000313" key="3">
    <source>
        <dbReference type="Proteomes" id="UP000758168"/>
    </source>
</evidence>
<dbReference type="Pfam" id="PF10706">
    <property type="entry name" value="Aminoglyc_resit"/>
    <property type="match status" value="1"/>
</dbReference>
<comment type="caution">
    <text evidence="2">The sequence shown here is derived from an EMBL/GenBank/DDBJ whole genome shotgun (WGS) entry which is preliminary data.</text>
</comment>
<evidence type="ECO:0000313" key="2">
    <source>
        <dbReference type="EMBL" id="MBP2418879.1"/>
    </source>
</evidence>
<dbReference type="EMBL" id="JAGIOB010000001">
    <property type="protein sequence ID" value="MBP2418879.1"/>
    <property type="molecule type" value="Genomic_DNA"/>
</dbReference>
<dbReference type="RefSeq" id="WP_377455637.1">
    <property type="nucleotide sequence ID" value="NZ_JBHMBI010000008.1"/>
</dbReference>
<gene>
    <name evidence="2" type="ORF">JOF54_003801</name>
</gene>
<dbReference type="Gene3D" id="3.30.460.40">
    <property type="match status" value="1"/>
</dbReference>
<sequence length="192" mass="20209">MDGASVAAVLLTDVLAVTGAIDAVGVRWWVGGGWGVDVLVGRVTRAHRDLDLAVDAQGLGPAVTALAALGYRPETDWLPVRLELAAPGARWVDLHPVVLDAAGDGVQAGPDGTTFAYPARDLVSGVLEGHRLACLSVARQRVFRTGYPPRPQDRHDLALLDTLDGVDAVDGLEGADARPHPARPDRPTHDDD</sequence>
<feature type="region of interest" description="Disordered" evidence="1">
    <location>
        <begin position="170"/>
        <end position="192"/>
    </location>
</feature>
<keyword evidence="3" id="KW-1185">Reference proteome</keyword>
<name>A0ABS4ZCZ2_9ACTN</name>
<feature type="compositionally biased region" description="Basic and acidic residues" evidence="1">
    <location>
        <begin position="175"/>
        <end position="192"/>
    </location>
</feature>
<evidence type="ECO:0000256" key="1">
    <source>
        <dbReference type="SAM" id="MobiDB-lite"/>
    </source>
</evidence>
<accession>A0ABS4ZCZ2</accession>
<dbReference type="Proteomes" id="UP000758168">
    <property type="component" value="Unassembled WGS sequence"/>
</dbReference>
<dbReference type="InterPro" id="IPR019646">
    <property type="entry name" value="Aminoglyc_AdlTrfase"/>
</dbReference>
<protein>
    <submittedName>
        <fullName evidence="2">Lincosamide nucleotidyltransferase A/C/D/E</fullName>
    </submittedName>
</protein>